<dbReference type="EMBL" id="JABFDB010000003">
    <property type="protein sequence ID" value="NYZ19571.1"/>
    <property type="molecule type" value="Genomic_DNA"/>
</dbReference>
<dbReference type="InterPro" id="IPR002763">
    <property type="entry name" value="DUF72"/>
</dbReference>
<dbReference type="Gene3D" id="3.20.20.410">
    <property type="entry name" value="Protein of unknown function UPF0759"/>
    <property type="match status" value="1"/>
</dbReference>
<dbReference type="SUPFAM" id="SSF117396">
    <property type="entry name" value="TM1631-like"/>
    <property type="match status" value="1"/>
</dbReference>
<dbReference type="Pfam" id="PF01904">
    <property type="entry name" value="DUF72"/>
    <property type="match status" value="1"/>
</dbReference>
<comment type="caution">
    <text evidence="1">The sequence shown here is derived from an EMBL/GenBank/DDBJ whole genome shotgun (WGS) entry which is preliminary data.</text>
</comment>
<keyword evidence="2" id="KW-1185">Reference proteome</keyword>
<protein>
    <submittedName>
        <fullName evidence="1">DUF72 domain-containing protein</fullName>
    </submittedName>
</protein>
<dbReference type="InterPro" id="IPR036520">
    <property type="entry name" value="UPF0759_sf"/>
</dbReference>
<reference evidence="1 2" key="1">
    <citation type="submission" date="2020-05" db="EMBL/GenBank/DDBJ databases">
        <title>Azospirillum oleiclasticum sp. nov, a nitrogen-fixing and heavy crude oil-emulsifying bacterium isolated from the crude oil of Yumen Oilfield.</title>
        <authorList>
            <person name="Wu D."/>
            <person name="Cai M."/>
            <person name="Zhang X."/>
        </authorList>
    </citation>
    <scope>NUCLEOTIDE SEQUENCE [LARGE SCALE GENOMIC DNA]</scope>
    <source>
        <strain evidence="1 2">ROY-1-1-2</strain>
    </source>
</reference>
<evidence type="ECO:0000313" key="2">
    <source>
        <dbReference type="Proteomes" id="UP000584642"/>
    </source>
</evidence>
<dbReference type="Proteomes" id="UP000584642">
    <property type="component" value="Unassembled WGS sequence"/>
</dbReference>
<sequence length="246" mass="26878">MHPIHIATAGWSVSSRWAGAVPGPGTHLERYGRVLPAVEIDSSFYRPHRPATYARWAESVPPGFRFAVKLPRTVTHERRLNDADEPLDRFLGEVTHLGDRLGPLLVQLPPSLRFDAAVVDAFFGRLRRVFMGELVCEPRHASWFADGPEALLADHAVARVAADPQPAEGAGEPGGWAGLAYLRLHGSPVMYRSDYPPDALRAMAERLLAEARERPVWCVFDNTADGHALGNALALRDLVAAVADTG</sequence>
<organism evidence="1 2">
    <name type="scientific">Azospirillum oleiclasticum</name>
    <dbReference type="NCBI Taxonomy" id="2735135"/>
    <lineage>
        <taxon>Bacteria</taxon>
        <taxon>Pseudomonadati</taxon>
        <taxon>Pseudomonadota</taxon>
        <taxon>Alphaproteobacteria</taxon>
        <taxon>Rhodospirillales</taxon>
        <taxon>Azospirillaceae</taxon>
        <taxon>Azospirillum</taxon>
    </lineage>
</organism>
<proteinExistence type="predicted"/>
<accession>A0ABX2T5J8</accession>
<name>A0ABX2T5J8_9PROT</name>
<dbReference type="PANTHER" id="PTHR30348">
    <property type="entry name" value="UNCHARACTERIZED PROTEIN YECE"/>
    <property type="match status" value="1"/>
</dbReference>
<dbReference type="RefSeq" id="WP_180281347.1">
    <property type="nucleotide sequence ID" value="NZ_JABFFR010000004.1"/>
</dbReference>
<evidence type="ECO:0000313" key="1">
    <source>
        <dbReference type="EMBL" id="NYZ19571.1"/>
    </source>
</evidence>
<gene>
    <name evidence="1" type="ORF">HND93_07595</name>
</gene>
<dbReference type="PANTHER" id="PTHR30348:SF14">
    <property type="entry name" value="BLR8050 PROTEIN"/>
    <property type="match status" value="1"/>
</dbReference>